<sequence>MLSLLWAVFLGYALTRHAVGHSINSPYRIDVHSHAIPDIWKQAMISAGFPIKNGTLYNDGEPVPDWSLDSHIDSMDTLGVNYSTLSITAPGISFIKNAQKAKSLARRINLLLHEYTETHPTRLGALCLLPLPHVKEAVAEIEFCLNTLNFTGIGLYTNTYGLYLGDSRMDPIFEALNKLNASVFVHPAAPTCTSVALNHPMPIIEYPFDTVRAIENLLINGQRSRYPDLKMIFSHGGGAIPYLATRIAGVATLDYGGGIPFSQSLAQLAGYYFDLASATSNIQLTALKSFIGAKKLVTGIDYPYVPLAQAQPGVAAIQANGNFSDDEMDLIRYENALEIFPRISKALKLT</sequence>
<dbReference type="SUPFAM" id="SSF51556">
    <property type="entry name" value="Metallo-dependent hydrolases"/>
    <property type="match status" value="1"/>
</dbReference>
<dbReference type="GO" id="GO:0016831">
    <property type="term" value="F:carboxy-lyase activity"/>
    <property type="evidence" value="ECO:0007669"/>
    <property type="project" value="UniProtKB-KW"/>
</dbReference>
<feature type="signal peptide" evidence="4">
    <location>
        <begin position="1"/>
        <end position="20"/>
    </location>
</feature>
<organism evidence="6 7">
    <name type="scientific">Penicillium steckii</name>
    <dbReference type="NCBI Taxonomy" id="303698"/>
    <lineage>
        <taxon>Eukaryota</taxon>
        <taxon>Fungi</taxon>
        <taxon>Dikarya</taxon>
        <taxon>Ascomycota</taxon>
        <taxon>Pezizomycotina</taxon>
        <taxon>Eurotiomycetes</taxon>
        <taxon>Eurotiomycetidae</taxon>
        <taxon>Eurotiales</taxon>
        <taxon>Aspergillaceae</taxon>
        <taxon>Penicillium</taxon>
    </lineage>
</organism>
<dbReference type="Proteomes" id="UP000191285">
    <property type="component" value="Unassembled WGS sequence"/>
</dbReference>
<reference evidence="7" key="1">
    <citation type="journal article" date="2017" name="Nat. Microbiol.">
        <title>Global analysis of biosynthetic gene clusters reveals vast potential of secondary metabolite production in Penicillium species.</title>
        <authorList>
            <person name="Nielsen J.C."/>
            <person name="Grijseels S."/>
            <person name="Prigent S."/>
            <person name="Ji B."/>
            <person name="Dainat J."/>
            <person name="Nielsen K.F."/>
            <person name="Frisvad J.C."/>
            <person name="Workman M."/>
            <person name="Nielsen J."/>
        </authorList>
    </citation>
    <scope>NUCLEOTIDE SEQUENCE [LARGE SCALE GENOMIC DNA]</scope>
    <source>
        <strain evidence="7">IBT 24891</strain>
    </source>
</reference>
<dbReference type="InterPro" id="IPR032465">
    <property type="entry name" value="ACMSD"/>
</dbReference>
<evidence type="ECO:0000313" key="6">
    <source>
        <dbReference type="EMBL" id="OQE23631.1"/>
    </source>
</evidence>
<name>A0A1V6TBS6_9EURO</name>
<dbReference type="GO" id="GO:0005737">
    <property type="term" value="C:cytoplasm"/>
    <property type="evidence" value="ECO:0007669"/>
    <property type="project" value="TreeGrafter"/>
</dbReference>
<dbReference type="OrthoDB" id="2832284at2759"/>
<evidence type="ECO:0000313" key="7">
    <source>
        <dbReference type="Proteomes" id="UP000191285"/>
    </source>
</evidence>
<dbReference type="InterPro" id="IPR006680">
    <property type="entry name" value="Amidohydro-rel"/>
</dbReference>
<dbReference type="EMBL" id="MLKD01000008">
    <property type="protein sequence ID" value="OQE23631.1"/>
    <property type="molecule type" value="Genomic_DNA"/>
</dbReference>
<evidence type="ECO:0000256" key="2">
    <source>
        <dbReference type="ARBA" id="ARBA00023239"/>
    </source>
</evidence>
<keyword evidence="4" id="KW-0732">Signal</keyword>
<dbReference type="PANTHER" id="PTHR21240">
    <property type="entry name" value="2-AMINO-3-CARBOXYLMUCONATE-6-SEMIALDEHYDE DECARBOXYLASE"/>
    <property type="match status" value="1"/>
</dbReference>
<dbReference type="GO" id="GO:0019748">
    <property type="term" value="P:secondary metabolic process"/>
    <property type="evidence" value="ECO:0007669"/>
    <property type="project" value="TreeGrafter"/>
</dbReference>
<keyword evidence="7" id="KW-1185">Reference proteome</keyword>
<evidence type="ECO:0000256" key="3">
    <source>
        <dbReference type="RuleBase" id="RU366045"/>
    </source>
</evidence>
<feature type="chain" id="PRO_5012144616" description="Amidohydrolase-related domain-containing protein" evidence="4">
    <location>
        <begin position="21"/>
        <end position="350"/>
    </location>
</feature>
<gene>
    <name evidence="6" type="ORF">PENSTE_c008G06277</name>
</gene>
<accession>A0A1V6TBS6</accession>
<dbReference type="Gene3D" id="3.20.20.140">
    <property type="entry name" value="Metal-dependent hydrolases"/>
    <property type="match status" value="1"/>
</dbReference>
<proteinExistence type="inferred from homology"/>
<evidence type="ECO:0000256" key="1">
    <source>
        <dbReference type="ARBA" id="ARBA00022793"/>
    </source>
</evidence>
<dbReference type="STRING" id="303698.A0A1V6TBS6"/>
<evidence type="ECO:0000259" key="5">
    <source>
        <dbReference type="Pfam" id="PF04909"/>
    </source>
</evidence>
<dbReference type="InterPro" id="IPR032466">
    <property type="entry name" value="Metal_Hydrolase"/>
</dbReference>
<evidence type="ECO:0000256" key="4">
    <source>
        <dbReference type="SAM" id="SignalP"/>
    </source>
</evidence>
<keyword evidence="1 3" id="KW-0210">Decarboxylase</keyword>
<dbReference type="GO" id="GO:0016787">
    <property type="term" value="F:hydrolase activity"/>
    <property type="evidence" value="ECO:0007669"/>
    <property type="project" value="InterPro"/>
</dbReference>
<protein>
    <recommendedName>
        <fullName evidence="5">Amidohydrolase-related domain-containing protein</fullName>
    </recommendedName>
</protein>
<dbReference type="Pfam" id="PF04909">
    <property type="entry name" value="Amidohydro_2"/>
    <property type="match status" value="1"/>
</dbReference>
<comment type="similarity">
    <text evidence="3">Belongs to the metallo-dependent hydrolases superfamily.</text>
</comment>
<comment type="caution">
    <text evidence="6">The sequence shown here is derived from an EMBL/GenBank/DDBJ whole genome shotgun (WGS) entry which is preliminary data.</text>
</comment>
<dbReference type="AlphaFoldDB" id="A0A1V6TBS6"/>
<dbReference type="PANTHER" id="PTHR21240:SF28">
    <property type="entry name" value="ISO-OROTATE DECARBOXYLASE (EUROFUNG)"/>
    <property type="match status" value="1"/>
</dbReference>
<keyword evidence="2 3" id="KW-0456">Lyase</keyword>
<feature type="domain" description="Amidohydrolase-related" evidence="5">
    <location>
        <begin position="29"/>
        <end position="341"/>
    </location>
</feature>